<evidence type="ECO:0000256" key="4">
    <source>
        <dbReference type="ARBA" id="ARBA00023002"/>
    </source>
</evidence>
<comment type="cofactor">
    <cofactor evidence="7">
        <name>heme</name>
        <dbReference type="ChEBI" id="CHEBI:30413"/>
    </cofactor>
</comment>
<dbReference type="SUPFAM" id="SSF48264">
    <property type="entry name" value="Cytochrome P450"/>
    <property type="match status" value="1"/>
</dbReference>
<gene>
    <name evidence="9" type="ORF">FSB_LOCUS61985</name>
</gene>
<evidence type="ECO:0008006" key="10">
    <source>
        <dbReference type="Google" id="ProtNLM"/>
    </source>
</evidence>
<keyword evidence="6" id="KW-0503">Monooxygenase</keyword>
<dbReference type="EMBL" id="OIVN01006490">
    <property type="protein sequence ID" value="SPD34103.1"/>
    <property type="molecule type" value="Genomic_DNA"/>
</dbReference>
<dbReference type="PANTHER" id="PTHR47947:SF29">
    <property type="entry name" value="CYTOCHROME P450 CYP82D47-LIKE"/>
    <property type="match status" value="1"/>
</dbReference>
<dbReference type="GO" id="GO:0004497">
    <property type="term" value="F:monooxygenase activity"/>
    <property type="evidence" value="ECO:0007669"/>
    <property type="project" value="UniProtKB-KW"/>
</dbReference>
<evidence type="ECO:0000256" key="5">
    <source>
        <dbReference type="ARBA" id="ARBA00023004"/>
    </source>
</evidence>
<feature type="binding site" description="axial binding residue" evidence="7">
    <location>
        <position position="588"/>
    </location>
    <ligand>
        <name>heme</name>
        <dbReference type="ChEBI" id="CHEBI:30413"/>
    </ligand>
    <ligandPart>
        <name>Fe</name>
        <dbReference type="ChEBI" id="CHEBI:18248"/>
    </ligandPart>
</feature>
<keyword evidence="4" id="KW-0560">Oxidoreductase</keyword>
<comment type="similarity">
    <text evidence="1">Belongs to the cytochrome P450 family.</text>
</comment>
<evidence type="ECO:0000313" key="9">
    <source>
        <dbReference type="EMBL" id="SPD34103.1"/>
    </source>
</evidence>
<organism evidence="9">
    <name type="scientific">Fagus sylvatica</name>
    <name type="common">Beechnut</name>
    <dbReference type="NCBI Taxonomy" id="28930"/>
    <lineage>
        <taxon>Eukaryota</taxon>
        <taxon>Viridiplantae</taxon>
        <taxon>Streptophyta</taxon>
        <taxon>Embryophyta</taxon>
        <taxon>Tracheophyta</taxon>
        <taxon>Spermatophyta</taxon>
        <taxon>Magnoliopsida</taxon>
        <taxon>eudicotyledons</taxon>
        <taxon>Gunneridae</taxon>
        <taxon>Pentapetalae</taxon>
        <taxon>rosids</taxon>
        <taxon>fabids</taxon>
        <taxon>Fagales</taxon>
        <taxon>Fagaceae</taxon>
        <taxon>Fagus</taxon>
    </lineage>
</organism>
<name>A0A2N9JBX7_FAGSY</name>
<dbReference type="GO" id="GO:0005506">
    <property type="term" value="F:iron ion binding"/>
    <property type="evidence" value="ECO:0007669"/>
    <property type="project" value="InterPro"/>
</dbReference>
<dbReference type="InterPro" id="IPR001128">
    <property type="entry name" value="Cyt_P450"/>
</dbReference>
<feature type="compositionally biased region" description="Polar residues" evidence="8">
    <location>
        <begin position="629"/>
        <end position="642"/>
    </location>
</feature>
<dbReference type="AlphaFoldDB" id="A0A2N9JBX7"/>
<feature type="region of interest" description="Disordered" evidence="8">
    <location>
        <begin position="620"/>
        <end position="642"/>
    </location>
</feature>
<sequence>MQSTFYTASNSHYFPSPWKSPEPNFTVRKSIHYKPQNRFKILTFTNSLRIPLGYEPEEGVEQVSGPRPEPASPGRLPVVIRKPGRVSRYYWDGNRLQLVRVDGGASSFSFDFDDGFQKMFRLCGSAFRDFFIPKQVSGNYMDYVKWKFLHRVFSSALQVLATQRPTTYKIKTCSVPQAGGAWPIIGHLHLLGGQQLTHRTLGTMADKYGPIFTIMLGSHRVLVLSCWEMAKECFTVHDKVFSTRPSTLASRLLGYNNAMFGFAPYGPYWREMCKIVTIELLSNHRLDMLKHIRTLEVKAAIRELFKLWVRKGCGETGVLVDMKQWFWDSMHNVILRMVAGKRFFGAGAVCGEGEVQSFEKLMRDFSYLFGVFVLSDTIPFLRWLDANGYGKAMKKTAKELDTMMGRLLEEHKQKKLLGGEENGEQDFMDVMLTIVEDAGIASFDADTINKSTCLLLLEQTKTGIWRIGILIRPILSESYHSRKTDVDESDVKNLVYLQAIVKETLRLYPPAPIISLRAAMEDCTLSTGYQIPAGMRLMVNAWKIHRDKSIWSDPHKFQPERFLTGHKDIDVRGHNFELIPFGSRRQSCPGISLALQLVHLTLASLLHGFEVSKPSNDDVDMAESWLGKSESNPPGSYSYSTS</sequence>
<dbReference type="Gene3D" id="1.10.630.10">
    <property type="entry name" value="Cytochrome P450"/>
    <property type="match status" value="2"/>
</dbReference>
<dbReference type="InterPro" id="IPR050651">
    <property type="entry name" value="Plant_Cytochrome_P450_Monoox"/>
</dbReference>
<dbReference type="Pfam" id="PF00067">
    <property type="entry name" value="p450"/>
    <property type="match status" value="2"/>
</dbReference>
<proteinExistence type="inferred from homology"/>
<dbReference type="PANTHER" id="PTHR47947">
    <property type="entry name" value="CYTOCHROME P450 82C3-RELATED"/>
    <property type="match status" value="1"/>
</dbReference>
<accession>A0A2N9JBX7</accession>
<dbReference type="FunFam" id="1.10.630.10:FF:000026">
    <property type="entry name" value="Cytochrome P450 82C4"/>
    <property type="match status" value="1"/>
</dbReference>
<evidence type="ECO:0000256" key="7">
    <source>
        <dbReference type="PIRSR" id="PIRSR602401-1"/>
    </source>
</evidence>
<evidence type="ECO:0000256" key="3">
    <source>
        <dbReference type="ARBA" id="ARBA00022723"/>
    </source>
</evidence>
<dbReference type="InterPro" id="IPR036396">
    <property type="entry name" value="Cyt_P450_sf"/>
</dbReference>
<evidence type="ECO:0000256" key="1">
    <source>
        <dbReference type="ARBA" id="ARBA00010617"/>
    </source>
</evidence>
<protein>
    <recommendedName>
        <fullName evidence="10">Cytochrome P450</fullName>
    </recommendedName>
</protein>
<evidence type="ECO:0000256" key="2">
    <source>
        <dbReference type="ARBA" id="ARBA00022617"/>
    </source>
</evidence>
<dbReference type="InterPro" id="IPR002401">
    <property type="entry name" value="Cyt_P450_E_grp-I"/>
</dbReference>
<evidence type="ECO:0000256" key="6">
    <source>
        <dbReference type="ARBA" id="ARBA00023033"/>
    </source>
</evidence>
<keyword evidence="2 7" id="KW-0349">Heme</keyword>
<reference evidence="9" key="1">
    <citation type="submission" date="2018-02" db="EMBL/GenBank/DDBJ databases">
        <authorList>
            <person name="Cohen D.B."/>
            <person name="Kent A.D."/>
        </authorList>
    </citation>
    <scope>NUCLEOTIDE SEQUENCE</scope>
</reference>
<dbReference type="GO" id="GO:0016705">
    <property type="term" value="F:oxidoreductase activity, acting on paired donors, with incorporation or reduction of molecular oxygen"/>
    <property type="evidence" value="ECO:0007669"/>
    <property type="project" value="InterPro"/>
</dbReference>
<evidence type="ECO:0000256" key="8">
    <source>
        <dbReference type="SAM" id="MobiDB-lite"/>
    </source>
</evidence>
<keyword evidence="5 7" id="KW-0408">Iron</keyword>
<keyword evidence="3 7" id="KW-0479">Metal-binding</keyword>
<dbReference type="GO" id="GO:0020037">
    <property type="term" value="F:heme binding"/>
    <property type="evidence" value="ECO:0007669"/>
    <property type="project" value="InterPro"/>
</dbReference>
<dbReference type="PRINTS" id="PR00463">
    <property type="entry name" value="EP450I"/>
</dbReference>